<evidence type="ECO:0000256" key="1">
    <source>
        <dbReference type="SAM" id="Phobius"/>
    </source>
</evidence>
<feature type="transmembrane region" description="Helical" evidence="1">
    <location>
        <begin position="91"/>
        <end position="112"/>
    </location>
</feature>
<feature type="transmembrane region" description="Helical" evidence="1">
    <location>
        <begin position="158"/>
        <end position="180"/>
    </location>
</feature>
<protein>
    <submittedName>
        <fullName evidence="2">Uncharacterized protein</fullName>
    </submittedName>
</protein>
<feature type="transmembrane region" description="Helical" evidence="1">
    <location>
        <begin position="48"/>
        <end position="70"/>
    </location>
</feature>
<keyword evidence="3" id="KW-1185">Reference proteome</keyword>
<reference evidence="2 3" key="1">
    <citation type="submission" date="2019-07" db="EMBL/GenBank/DDBJ databases">
        <authorList>
            <person name="Park M."/>
        </authorList>
    </citation>
    <scope>NUCLEOTIDE SEQUENCE [LARGE SCALE GENOMIC DNA]</scope>
    <source>
        <strain evidence="2 3">KCTC32445</strain>
    </source>
</reference>
<dbReference type="EMBL" id="VKKU01000002">
    <property type="protein sequence ID" value="TSB01280.1"/>
    <property type="molecule type" value="Genomic_DNA"/>
</dbReference>
<keyword evidence="1" id="KW-0812">Transmembrane</keyword>
<dbReference type="Proteomes" id="UP000320160">
    <property type="component" value="Unassembled WGS sequence"/>
</dbReference>
<feature type="transmembrane region" description="Helical" evidence="1">
    <location>
        <begin position="186"/>
        <end position="209"/>
    </location>
</feature>
<evidence type="ECO:0000313" key="2">
    <source>
        <dbReference type="EMBL" id="TSB01280.1"/>
    </source>
</evidence>
<evidence type="ECO:0000313" key="3">
    <source>
        <dbReference type="Proteomes" id="UP000320160"/>
    </source>
</evidence>
<proteinExistence type="predicted"/>
<feature type="transmembrane region" description="Helical" evidence="1">
    <location>
        <begin position="118"/>
        <end position="138"/>
    </location>
</feature>
<comment type="caution">
    <text evidence="2">The sequence shown here is derived from an EMBL/GenBank/DDBJ whole genome shotgun (WGS) entry which is preliminary data.</text>
</comment>
<organism evidence="2 3">
    <name type="scientific">Sphingorhabdus contaminans</name>
    <dbReference type="NCBI Taxonomy" id="1343899"/>
    <lineage>
        <taxon>Bacteria</taxon>
        <taxon>Pseudomonadati</taxon>
        <taxon>Pseudomonadota</taxon>
        <taxon>Alphaproteobacteria</taxon>
        <taxon>Sphingomonadales</taxon>
        <taxon>Sphingomonadaceae</taxon>
        <taxon>Sphingorhabdus</taxon>
    </lineage>
</organism>
<keyword evidence="1" id="KW-1133">Transmembrane helix</keyword>
<dbReference type="AlphaFoldDB" id="A0A553W9A8"/>
<name>A0A553W9A8_9SPHN</name>
<feature type="transmembrane region" description="Helical" evidence="1">
    <location>
        <begin position="15"/>
        <end position="36"/>
    </location>
</feature>
<gene>
    <name evidence="2" type="ORF">FOM92_08665</name>
</gene>
<dbReference type="OrthoDB" id="7391593at2"/>
<accession>A0A553W9A8</accession>
<sequence>MTGEMMAEPGKAKKFMLQMIGGGIAGGTGMIALNHVLALNTLGTDRLILAAIGFIYVMTGLIVLAGSLVPKMGAKMLNVSDEEDLREQRRLLLSSSLTLLTFGAAQIILVVAGEGNMIPAWMGAGAMLLSLVFAAAIWIRDHHLYDEMMMKLSLDASYICFCGLWLVLVPWGCLAMTGLAPAPTPTAIIALFSGGYLLSSVVAAGRVGLLAPK</sequence>
<keyword evidence="1" id="KW-0472">Membrane</keyword>
<dbReference type="RefSeq" id="WP_143776475.1">
    <property type="nucleotide sequence ID" value="NZ_VKKU01000002.1"/>
</dbReference>